<sequence length="500" mass="55671">MMCHFFVFISFSLVSLVAVVSAANDIGLERIIIQLRSRVNSDSSQLNSNIEALTTKYLNDYYGAYYSKNYHQDGYFLHTTLAAKSLGIHGIEGSFITTIEFDGSLSFDPDMEAPSGPFVDTLLRNAFQGHNEKIYLNNLLSTSNSNSDFLHHMTHIIIEINGLTVAETEISRNNDDPSTGQDVNSNTTGFTSPFVPDAQEDNGQWPIDEKWMKITIFLFAGVVGTLLLIGCCCFVRCLFCHNSRNVVVDEEEDILGEEPIKILALPVKRCNTTPTSQSNTEESDSCNLDEQMGCSPPSPVHSLASQDSSMFTYSNNNHTSKLNTSRFSLGSFSKFSMDMQASIDLGGATHQSSYRPNTITNGTTVPPFGHDISAIENYRDLSLIQEEDDDEEMGHHHLERARSKSGGRASRKDQYISSTRRSIGHKVYNGRHSKSSSRSRHCQATSSSHRFSFGRRHEDIDTLESSIDLDASSSDVIADLRNLSLQIEKQRKGRRAPDPR</sequence>
<protein>
    <submittedName>
        <fullName evidence="4">Uncharacterized protein</fullName>
    </submittedName>
</protein>
<comment type="caution">
    <text evidence="4">The sequence shown here is derived from an EMBL/GenBank/DDBJ whole genome shotgun (WGS) entry which is preliminary data.</text>
</comment>
<keyword evidence="2" id="KW-1133">Transmembrane helix</keyword>
<evidence type="ECO:0000256" key="3">
    <source>
        <dbReference type="SAM" id="SignalP"/>
    </source>
</evidence>
<feature type="chain" id="PRO_5039942625" evidence="3">
    <location>
        <begin position="23"/>
        <end position="500"/>
    </location>
</feature>
<feature type="compositionally biased region" description="Basic and acidic residues" evidence="1">
    <location>
        <begin position="393"/>
        <end position="402"/>
    </location>
</feature>
<keyword evidence="5" id="KW-1185">Reference proteome</keyword>
<dbReference type="AlphaFoldDB" id="A0A9K3PVN4"/>
<dbReference type="OrthoDB" id="47717at2759"/>
<accession>A0A9K3PVN4</accession>
<evidence type="ECO:0000256" key="2">
    <source>
        <dbReference type="SAM" id="Phobius"/>
    </source>
</evidence>
<keyword evidence="3" id="KW-0732">Signal</keyword>
<reference evidence="4" key="2">
    <citation type="submission" date="2021-04" db="EMBL/GenBank/DDBJ databases">
        <authorList>
            <person name="Podell S."/>
        </authorList>
    </citation>
    <scope>NUCLEOTIDE SEQUENCE</scope>
    <source>
        <strain evidence="4">Hildebrandi</strain>
    </source>
</reference>
<feature type="region of interest" description="Disordered" evidence="1">
    <location>
        <begin position="173"/>
        <end position="198"/>
    </location>
</feature>
<keyword evidence="2" id="KW-0812">Transmembrane</keyword>
<name>A0A9K3PVN4_9STRA</name>
<dbReference type="EMBL" id="JAGRRH010000014">
    <property type="protein sequence ID" value="KAG7358859.1"/>
    <property type="molecule type" value="Genomic_DNA"/>
</dbReference>
<feature type="compositionally biased region" description="Basic residues" evidence="1">
    <location>
        <begin position="422"/>
        <end position="441"/>
    </location>
</feature>
<gene>
    <name evidence="4" type="ORF">IV203_015448</name>
</gene>
<feature type="signal peptide" evidence="3">
    <location>
        <begin position="1"/>
        <end position="22"/>
    </location>
</feature>
<keyword evidence="2" id="KW-0472">Membrane</keyword>
<evidence type="ECO:0000313" key="4">
    <source>
        <dbReference type="EMBL" id="KAG7358859.1"/>
    </source>
</evidence>
<reference evidence="4" key="1">
    <citation type="journal article" date="2021" name="Sci. Rep.">
        <title>Diploid genomic architecture of Nitzschia inconspicua, an elite biomass production diatom.</title>
        <authorList>
            <person name="Oliver A."/>
            <person name="Podell S."/>
            <person name="Pinowska A."/>
            <person name="Traller J.C."/>
            <person name="Smith S.R."/>
            <person name="McClure R."/>
            <person name="Beliaev A."/>
            <person name="Bohutskyi P."/>
            <person name="Hill E.A."/>
            <person name="Rabines A."/>
            <person name="Zheng H."/>
            <person name="Allen L.Z."/>
            <person name="Kuo A."/>
            <person name="Grigoriev I.V."/>
            <person name="Allen A.E."/>
            <person name="Hazlebeck D."/>
            <person name="Allen E.E."/>
        </authorList>
    </citation>
    <scope>NUCLEOTIDE SEQUENCE</scope>
    <source>
        <strain evidence="4">Hildebrandi</strain>
    </source>
</reference>
<feature type="transmembrane region" description="Helical" evidence="2">
    <location>
        <begin position="216"/>
        <end position="239"/>
    </location>
</feature>
<feature type="compositionally biased region" description="Polar residues" evidence="1">
    <location>
        <begin position="176"/>
        <end position="191"/>
    </location>
</feature>
<feature type="region of interest" description="Disordered" evidence="1">
    <location>
        <begin position="390"/>
        <end position="453"/>
    </location>
</feature>
<organism evidence="4 5">
    <name type="scientific">Nitzschia inconspicua</name>
    <dbReference type="NCBI Taxonomy" id="303405"/>
    <lineage>
        <taxon>Eukaryota</taxon>
        <taxon>Sar</taxon>
        <taxon>Stramenopiles</taxon>
        <taxon>Ochrophyta</taxon>
        <taxon>Bacillariophyta</taxon>
        <taxon>Bacillariophyceae</taxon>
        <taxon>Bacillariophycidae</taxon>
        <taxon>Bacillariales</taxon>
        <taxon>Bacillariaceae</taxon>
        <taxon>Nitzschia</taxon>
    </lineage>
</organism>
<feature type="compositionally biased region" description="Polar residues" evidence="1">
    <location>
        <begin position="271"/>
        <end position="288"/>
    </location>
</feature>
<evidence type="ECO:0000313" key="5">
    <source>
        <dbReference type="Proteomes" id="UP000693970"/>
    </source>
</evidence>
<feature type="region of interest" description="Disordered" evidence="1">
    <location>
        <begin position="271"/>
        <end position="291"/>
    </location>
</feature>
<proteinExistence type="predicted"/>
<evidence type="ECO:0000256" key="1">
    <source>
        <dbReference type="SAM" id="MobiDB-lite"/>
    </source>
</evidence>
<dbReference type="Proteomes" id="UP000693970">
    <property type="component" value="Unassembled WGS sequence"/>
</dbReference>